<organism evidence="2 3">
    <name type="scientific">Amycolatopsis melonis</name>
    <dbReference type="NCBI Taxonomy" id="3156488"/>
    <lineage>
        <taxon>Bacteria</taxon>
        <taxon>Bacillati</taxon>
        <taxon>Actinomycetota</taxon>
        <taxon>Actinomycetes</taxon>
        <taxon>Pseudonocardiales</taxon>
        <taxon>Pseudonocardiaceae</taxon>
        <taxon>Amycolatopsis</taxon>
    </lineage>
</organism>
<dbReference type="EMBL" id="JBDZYD010000006">
    <property type="protein sequence ID" value="MEQ0560988.1"/>
    <property type="molecule type" value="Genomic_DNA"/>
</dbReference>
<sequence>MVSKAWAIEVVERHLAGWSTRGGPTMVITDVGPHRLGWVIHAQGERYVRTREMIDMVVGHGPFLVDGVDGSLHMVHAAGDLASGEWIEDYLEQVRGIERGDPLRIQITELIDSGQRLDALRFVRASASDLGAQGAKEYIEAVAAGVPVPEHVRSHLPRPPVKRRVWSRLSGPNLYT</sequence>
<proteinExistence type="predicted"/>
<evidence type="ECO:0000313" key="3">
    <source>
        <dbReference type="Proteomes" id="UP001440984"/>
    </source>
</evidence>
<dbReference type="RefSeq" id="WP_348952188.1">
    <property type="nucleotide sequence ID" value="NZ_JBDZYD010000006.1"/>
</dbReference>
<gene>
    <name evidence="2" type="ORF">ABJI51_18035</name>
</gene>
<dbReference type="Proteomes" id="UP001440984">
    <property type="component" value="Unassembled WGS sequence"/>
</dbReference>
<feature type="domain" description="Immunity protein 35" evidence="1">
    <location>
        <begin position="8"/>
        <end position="77"/>
    </location>
</feature>
<protein>
    <submittedName>
        <fullName evidence="2">YrhB domain-containing protein</fullName>
    </submittedName>
</protein>
<keyword evidence="3" id="KW-1185">Reference proteome</keyword>
<reference evidence="2 3" key="1">
    <citation type="submission" date="2024-05" db="EMBL/GenBank/DDBJ databases">
        <authorList>
            <person name="Zhao H."/>
            <person name="Xu Y."/>
            <person name="Lin S."/>
            <person name="Spain J.C."/>
            <person name="Zhou N.-Y."/>
        </authorList>
    </citation>
    <scope>NUCLEOTIDE SEQUENCE [LARGE SCALE GENOMIC DNA]</scope>
    <source>
        <strain evidence="2 3">NEAU-NG30</strain>
    </source>
</reference>
<accession>A0ABV0LFA7</accession>
<dbReference type="Pfam" id="PF15567">
    <property type="entry name" value="Imm35"/>
    <property type="match status" value="1"/>
</dbReference>
<name>A0ABV0LFA7_9PSEU</name>
<comment type="caution">
    <text evidence="2">The sequence shown here is derived from an EMBL/GenBank/DDBJ whole genome shotgun (WGS) entry which is preliminary data.</text>
</comment>
<evidence type="ECO:0000313" key="2">
    <source>
        <dbReference type="EMBL" id="MEQ0560988.1"/>
    </source>
</evidence>
<dbReference type="InterPro" id="IPR029082">
    <property type="entry name" value="Imm35"/>
</dbReference>
<evidence type="ECO:0000259" key="1">
    <source>
        <dbReference type="Pfam" id="PF15567"/>
    </source>
</evidence>